<dbReference type="EMBL" id="MN739955">
    <property type="protein sequence ID" value="QHT79813.1"/>
    <property type="molecule type" value="Genomic_DNA"/>
</dbReference>
<evidence type="ECO:0000313" key="2">
    <source>
        <dbReference type="EMBL" id="QHT79813.1"/>
    </source>
</evidence>
<keyword evidence="1" id="KW-0812">Transmembrane</keyword>
<organism evidence="2">
    <name type="scientific">viral metagenome</name>
    <dbReference type="NCBI Taxonomy" id="1070528"/>
    <lineage>
        <taxon>unclassified sequences</taxon>
        <taxon>metagenomes</taxon>
        <taxon>organismal metagenomes</taxon>
    </lineage>
</organism>
<feature type="transmembrane region" description="Helical" evidence="1">
    <location>
        <begin position="288"/>
        <end position="312"/>
    </location>
</feature>
<keyword evidence="1" id="KW-1133">Transmembrane helix</keyword>
<feature type="transmembrane region" description="Helical" evidence="1">
    <location>
        <begin position="418"/>
        <end position="442"/>
    </location>
</feature>
<accession>A0A6C0HIG9</accession>
<evidence type="ECO:0000256" key="1">
    <source>
        <dbReference type="SAM" id="Phobius"/>
    </source>
</evidence>
<reference evidence="2" key="1">
    <citation type="journal article" date="2020" name="Nature">
        <title>Giant virus diversity and host interactions through global metagenomics.</title>
        <authorList>
            <person name="Schulz F."/>
            <person name="Roux S."/>
            <person name="Paez-Espino D."/>
            <person name="Jungbluth S."/>
            <person name="Walsh D.A."/>
            <person name="Denef V.J."/>
            <person name="McMahon K.D."/>
            <person name="Konstantinidis K.T."/>
            <person name="Eloe-Fadrosh E.A."/>
            <person name="Kyrpides N.C."/>
            <person name="Woyke T."/>
        </authorList>
    </citation>
    <scope>NUCLEOTIDE SEQUENCE</scope>
    <source>
        <strain evidence="2">GVMAG-M-3300023184-105</strain>
    </source>
</reference>
<dbReference type="AlphaFoldDB" id="A0A6C0HIG9"/>
<sequence>MASDNSEDLKFKINDESLNDDKQSITIDLYMAVIYLNQFSKTQMNGGYINIPYSMPSGTMRPNVTYMENVNIKKYKCKNLYIFKATHNIIMDGQFDAELVIELVPVVHTSEKLYLCFLLTNTRYNDNKMNDIDNLIKTSIKPPIHYDTMNFNLQNMVETNQTKIIYKSGIDTVVIFTSPISIKEVDFSDYSNISERLFAPYPVNGTYKLIVPSKREGFAIREGLNGNPPVYNLDGNPPEIDKAIINLFNSNLISCSPVDDNDKTTVQDNTLVYLANGNQSKNAAQNAIGMAFIFVCFTIAISCVASPFFYKYSISKYITDPEELTFASLFVSFIICLLGLILIILGNIYDSSEMWVGSFILILLVLSVMSIGIYRQLYPEGTDLANLSDTLNKASTIISGFSERFFYTRNTNPIKFDWFFIGRFGIACLLLISLFIAITATLDSYPSVKENAKKTTGYVEHLQGIVMSIGTIYGIIALIWIGIVLKYG</sequence>
<proteinExistence type="predicted"/>
<protein>
    <submittedName>
        <fullName evidence="2">Uncharacterized protein</fullName>
    </submittedName>
</protein>
<feature type="transmembrane region" description="Helical" evidence="1">
    <location>
        <begin position="462"/>
        <end position="485"/>
    </location>
</feature>
<feature type="transmembrane region" description="Helical" evidence="1">
    <location>
        <begin position="324"/>
        <end position="349"/>
    </location>
</feature>
<feature type="transmembrane region" description="Helical" evidence="1">
    <location>
        <begin position="355"/>
        <end position="374"/>
    </location>
</feature>
<keyword evidence="1" id="KW-0472">Membrane</keyword>
<name>A0A6C0HIG9_9ZZZZ</name>